<accession>A0A323V1K1</accession>
<sequence>MTALRALVLDAARRDDALRKKLLMAATVAESSGLSDLRKVVKQATRTNGFIEYREAGNYANRLEGLAELLSQRIADGQPELIEVIEEAIALAEDALQHIDDSGGEVMPAIVELRKVHLAACNALHPDPVSLAERLYSFQMDGQWDTFHEVLPDYAEALGEEGLAVYRQRVEREWVALPTLGPEHYRSDWSTRRFQVESAMKDIARCVDDFELLVAIQAKNLSSPSCFLTLAGLFREQGRKDEALRWVEQGIAAFPNERNDDLLSLAIELQLALGQHAEVERHTWQRFEQAPGCGPFFKLMEVAGLIERETALRKRALDFLWQKVAEEEAADSHVRRSPWDKPRRGDIVSIFLREGDAEAMWRAFSGGKVDAGLWEPVADARSKTHHEDAIALYKRLLPHVVEGGSRGSHYGEALAIVKKIRALRVAHKQLGIFGDELGEIRLEWKRKRNFMKLLDAL</sequence>
<protein>
    <recommendedName>
        <fullName evidence="3">Tetratricopeptide repeat protein</fullName>
    </recommendedName>
</protein>
<proteinExistence type="predicted"/>
<dbReference type="EMBL" id="QKOE01000001">
    <property type="protein sequence ID" value="PZA18411.1"/>
    <property type="molecule type" value="Genomic_DNA"/>
</dbReference>
<evidence type="ECO:0000313" key="2">
    <source>
        <dbReference type="Proteomes" id="UP000248259"/>
    </source>
</evidence>
<dbReference type="Proteomes" id="UP000248259">
    <property type="component" value="Unassembled WGS sequence"/>
</dbReference>
<gene>
    <name evidence="1" type="ORF">DNK49_02460</name>
</gene>
<dbReference type="SUPFAM" id="SSF48452">
    <property type="entry name" value="TPR-like"/>
    <property type="match status" value="1"/>
</dbReference>
<dbReference type="RefSeq" id="WP_110522712.1">
    <property type="nucleotide sequence ID" value="NZ_WTVI01000003.1"/>
</dbReference>
<keyword evidence="2" id="KW-1185">Reference proteome</keyword>
<evidence type="ECO:0000313" key="1">
    <source>
        <dbReference type="EMBL" id="PZA18411.1"/>
    </source>
</evidence>
<dbReference type="AlphaFoldDB" id="A0A323V1K1"/>
<dbReference type="InterPro" id="IPR011990">
    <property type="entry name" value="TPR-like_helical_dom_sf"/>
</dbReference>
<comment type="caution">
    <text evidence="1">The sequence shown here is derived from an EMBL/GenBank/DDBJ whole genome shotgun (WGS) entry which is preliminary data.</text>
</comment>
<dbReference type="Gene3D" id="1.25.40.10">
    <property type="entry name" value="Tetratricopeptide repeat domain"/>
    <property type="match status" value="1"/>
</dbReference>
<organism evidence="1 2">
    <name type="scientific">Parazoarcus communis SWub3 = DSM 12120</name>
    <dbReference type="NCBI Taxonomy" id="1121029"/>
    <lineage>
        <taxon>Bacteria</taxon>
        <taxon>Pseudomonadati</taxon>
        <taxon>Pseudomonadota</taxon>
        <taxon>Betaproteobacteria</taxon>
        <taxon>Rhodocyclales</taxon>
        <taxon>Zoogloeaceae</taxon>
        <taxon>Parazoarcus</taxon>
    </lineage>
</organism>
<dbReference type="Pfam" id="PF21810">
    <property type="entry name" value="DUF6880"/>
    <property type="match status" value="1"/>
</dbReference>
<dbReference type="InterPro" id="IPR049245">
    <property type="entry name" value="DUF6880"/>
</dbReference>
<evidence type="ECO:0008006" key="3">
    <source>
        <dbReference type="Google" id="ProtNLM"/>
    </source>
</evidence>
<reference evidence="1 2" key="1">
    <citation type="submission" date="2018-06" db="EMBL/GenBank/DDBJ databases">
        <title>Azoarcus communis strain SWub3 genome.</title>
        <authorList>
            <person name="Zorraquino Salvo V."/>
            <person name="Toubiana D."/>
            <person name="Blumwald E."/>
        </authorList>
    </citation>
    <scope>NUCLEOTIDE SEQUENCE [LARGE SCALE GENOMIC DNA]</scope>
    <source>
        <strain evidence="1 2">SWub3</strain>
    </source>
</reference>
<name>A0A323V1K1_9RHOO</name>
<dbReference type="OrthoDB" id="7187515at2"/>